<feature type="compositionally biased region" description="Polar residues" evidence="7">
    <location>
        <begin position="1"/>
        <end position="21"/>
    </location>
</feature>
<dbReference type="GO" id="GO:0030246">
    <property type="term" value="F:carbohydrate binding"/>
    <property type="evidence" value="ECO:0007669"/>
    <property type="project" value="UniProtKB-KW"/>
</dbReference>
<keyword evidence="3" id="KW-0732">Signal</keyword>
<dbReference type="RefSeq" id="XP_020485634.2">
    <property type="nucleotide sequence ID" value="XM_020629978.3"/>
</dbReference>
<name>A0A3Q3E102_9LABR</name>
<evidence type="ECO:0000256" key="3">
    <source>
        <dbReference type="ARBA" id="ARBA00022729"/>
    </source>
</evidence>
<keyword evidence="11" id="KW-1185">Reference proteome</keyword>
<dbReference type="Ensembl" id="ENSLBET00000000967.1">
    <property type="protein sequence ID" value="ENSLBEP00000000900.1"/>
    <property type="gene ID" value="ENSLBEG00000000741.1"/>
</dbReference>
<keyword evidence="6" id="KW-0175">Coiled coil</keyword>
<dbReference type="GO" id="GO:0008083">
    <property type="term" value="F:growth factor activity"/>
    <property type="evidence" value="ECO:0007669"/>
    <property type="project" value="TreeGrafter"/>
</dbReference>
<reference evidence="10" key="1">
    <citation type="submission" date="2025-08" db="UniProtKB">
        <authorList>
            <consortium name="Ensembl"/>
        </authorList>
    </citation>
    <scope>IDENTIFICATION</scope>
</reference>
<dbReference type="SMART" id="SM00034">
    <property type="entry name" value="CLECT"/>
    <property type="match status" value="1"/>
</dbReference>
<dbReference type="Proteomes" id="UP000261660">
    <property type="component" value="Unplaced"/>
</dbReference>
<dbReference type="GO" id="GO:0005615">
    <property type="term" value="C:extracellular space"/>
    <property type="evidence" value="ECO:0007669"/>
    <property type="project" value="TreeGrafter"/>
</dbReference>
<dbReference type="SUPFAM" id="SSF56436">
    <property type="entry name" value="C-type lectin-like"/>
    <property type="match status" value="1"/>
</dbReference>
<dbReference type="InterPro" id="IPR016186">
    <property type="entry name" value="C-type_lectin-like/link_sf"/>
</dbReference>
<dbReference type="InterPro" id="IPR016187">
    <property type="entry name" value="CTDL_fold"/>
</dbReference>
<feature type="coiled-coil region" evidence="6">
    <location>
        <begin position="91"/>
        <end position="149"/>
    </location>
</feature>
<evidence type="ECO:0000313" key="11">
    <source>
        <dbReference type="Proteomes" id="UP000261660"/>
    </source>
</evidence>
<keyword evidence="2" id="KW-0964">Secreted</keyword>
<evidence type="ECO:0000256" key="8">
    <source>
        <dbReference type="SAM" id="Phobius"/>
    </source>
</evidence>
<dbReference type="STRING" id="56723.ENSLBEP00000000900"/>
<evidence type="ECO:0000313" key="10">
    <source>
        <dbReference type="Ensembl" id="ENSLBEP00000000900.1"/>
    </source>
</evidence>
<dbReference type="OrthoDB" id="538816at2759"/>
<protein>
    <submittedName>
        <fullName evidence="10">C-type lectin domain family 4 member M-like</fullName>
    </submittedName>
</protein>
<dbReference type="GO" id="GO:0001503">
    <property type="term" value="P:ossification"/>
    <property type="evidence" value="ECO:0007669"/>
    <property type="project" value="TreeGrafter"/>
</dbReference>
<evidence type="ECO:0000259" key="9">
    <source>
        <dbReference type="PROSITE" id="PS50041"/>
    </source>
</evidence>
<proteinExistence type="predicted"/>
<reference evidence="10" key="2">
    <citation type="submission" date="2025-09" db="UniProtKB">
        <authorList>
            <consortium name="Ensembl"/>
        </authorList>
    </citation>
    <scope>IDENTIFICATION</scope>
</reference>
<evidence type="ECO:0000256" key="5">
    <source>
        <dbReference type="ARBA" id="ARBA00023157"/>
    </source>
</evidence>
<dbReference type="InterPro" id="IPR001304">
    <property type="entry name" value="C-type_lectin-like"/>
</dbReference>
<comment type="subcellular location">
    <subcellularLocation>
        <location evidence="1">Secreted</location>
    </subcellularLocation>
</comment>
<evidence type="ECO:0000256" key="1">
    <source>
        <dbReference type="ARBA" id="ARBA00004613"/>
    </source>
</evidence>
<keyword evidence="5" id="KW-1015">Disulfide bond</keyword>
<feature type="region of interest" description="Disordered" evidence="7">
    <location>
        <begin position="1"/>
        <end position="22"/>
    </location>
</feature>
<evidence type="ECO:0000256" key="2">
    <source>
        <dbReference type="ARBA" id="ARBA00022525"/>
    </source>
</evidence>
<dbReference type="PROSITE" id="PS50041">
    <property type="entry name" value="C_TYPE_LECTIN_2"/>
    <property type="match status" value="1"/>
</dbReference>
<dbReference type="GeneTree" id="ENSGT01030000234575"/>
<evidence type="ECO:0000256" key="6">
    <source>
        <dbReference type="SAM" id="Coils"/>
    </source>
</evidence>
<dbReference type="PANTHER" id="PTHR22799">
    <property type="entry name" value="TETRANECTIN-RELATED"/>
    <property type="match status" value="1"/>
</dbReference>
<dbReference type="Pfam" id="PF00059">
    <property type="entry name" value="Lectin_C"/>
    <property type="match status" value="1"/>
</dbReference>
<feature type="domain" description="C-type lectin" evidence="9">
    <location>
        <begin position="160"/>
        <end position="289"/>
    </location>
</feature>
<dbReference type="InterPro" id="IPR051663">
    <property type="entry name" value="CLec_Tetranectin-domain"/>
</dbReference>
<feature type="transmembrane region" description="Helical" evidence="8">
    <location>
        <begin position="32"/>
        <end position="59"/>
    </location>
</feature>
<dbReference type="PROSITE" id="PS00615">
    <property type="entry name" value="C_TYPE_LECTIN_1"/>
    <property type="match status" value="1"/>
</dbReference>
<dbReference type="InParanoid" id="A0A3Q3E102"/>
<organism evidence="10 11">
    <name type="scientific">Labrus bergylta</name>
    <name type="common">ballan wrasse</name>
    <dbReference type="NCBI Taxonomy" id="56723"/>
    <lineage>
        <taxon>Eukaryota</taxon>
        <taxon>Metazoa</taxon>
        <taxon>Chordata</taxon>
        <taxon>Craniata</taxon>
        <taxon>Vertebrata</taxon>
        <taxon>Euteleostomi</taxon>
        <taxon>Actinopterygii</taxon>
        <taxon>Neopterygii</taxon>
        <taxon>Teleostei</taxon>
        <taxon>Neoteleostei</taxon>
        <taxon>Acanthomorphata</taxon>
        <taxon>Eupercaria</taxon>
        <taxon>Labriformes</taxon>
        <taxon>Labridae</taxon>
        <taxon>Labrus</taxon>
    </lineage>
</organism>
<dbReference type="AlphaFoldDB" id="A0A3Q3E102"/>
<dbReference type="Gene3D" id="3.10.100.10">
    <property type="entry name" value="Mannose-Binding Protein A, subunit A"/>
    <property type="match status" value="1"/>
</dbReference>
<sequence length="293" mass="33301">MILNCDNNVDETTNNPGNKGSMSKVRVGSRSFPLYPVVIVSLGLLNTILMLTAVVIGIYCGIFSEVSASDQNAQTLIIEFKTLCEMFADVIQSQEEAKQALQKELRNNEKNKLQMEQNKTLCDRLQRQIESLHVEKATLQSKLSDIQDNCGRCLPGWLLINHTCYFHSISETSALKNWWDSRADCISRGGNLTVINSLEKQLNLHEFLPKGLQQSKHRGAWIGLTYDRTVHRWVWSNEVTLSDQGYWNSGEPNNQEAPDGACVAIVNKKTPTRTWFDTSCDWEKEWLCEMEPN</sequence>
<evidence type="ECO:0000256" key="4">
    <source>
        <dbReference type="ARBA" id="ARBA00022734"/>
    </source>
</evidence>
<keyword evidence="8" id="KW-0472">Membrane</keyword>
<keyword evidence="8" id="KW-1133">Transmembrane helix</keyword>
<accession>A0A3Q3E102</accession>
<evidence type="ECO:0000256" key="7">
    <source>
        <dbReference type="SAM" id="MobiDB-lite"/>
    </source>
</evidence>
<keyword evidence="8" id="KW-0812">Transmembrane</keyword>
<dbReference type="GeneID" id="109981270"/>
<keyword evidence="4" id="KW-0430">Lectin</keyword>
<dbReference type="PANTHER" id="PTHR22799:SF1">
    <property type="entry name" value="C-TYPE LECTIN DOMAIN FAMILY 11 MEMBER A"/>
    <property type="match status" value="1"/>
</dbReference>
<dbReference type="InterPro" id="IPR018378">
    <property type="entry name" value="C-type_lectin_CS"/>
</dbReference>